<dbReference type="RefSeq" id="WP_397713239.1">
    <property type="nucleotide sequence ID" value="NZ_JBIRGN010000003.1"/>
</dbReference>
<evidence type="ECO:0000313" key="8">
    <source>
        <dbReference type="Proteomes" id="UP001610818"/>
    </source>
</evidence>
<dbReference type="InterPro" id="IPR017853">
    <property type="entry name" value="GH"/>
</dbReference>
<keyword evidence="3" id="KW-0119">Carbohydrate metabolism</keyword>
<dbReference type="InterPro" id="IPR003961">
    <property type="entry name" value="FN3_dom"/>
</dbReference>
<evidence type="ECO:0000259" key="6">
    <source>
        <dbReference type="PROSITE" id="PS51910"/>
    </source>
</evidence>
<dbReference type="CDD" id="cd00063">
    <property type="entry name" value="FN3"/>
    <property type="match status" value="1"/>
</dbReference>
<name>A0ABW7QSV0_9ACTN</name>
<dbReference type="Gene3D" id="2.60.40.10">
    <property type="entry name" value="Immunoglobulins"/>
    <property type="match status" value="1"/>
</dbReference>
<evidence type="ECO:0000256" key="1">
    <source>
        <dbReference type="ARBA" id="ARBA00022801"/>
    </source>
</evidence>
<dbReference type="Pfam" id="PF00041">
    <property type="entry name" value="fn3"/>
    <property type="match status" value="1"/>
</dbReference>
<dbReference type="SMART" id="SM00636">
    <property type="entry name" value="Glyco_18"/>
    <property type="match status" value="1"/>
</dbReference>
<dbReference type="InterPro" id="IPR011583">
    <property type="entry name" value="Chitinase_II/V-like_cat"/>
</dbReference>
<feature type="domain" description="GH18" evidence="6">
    <location>
        <begin position="290"/>
        <end position="579"/>
    </location>
</feature>
<dbReference type="InterPro" id="IPR001223">
    <property type="entry name" value="Glyco_hydro18_cat"/>
</dbReference>
<dbReference type="Proteomes" id="UP001610818">
    <property type="component" value="Unassembled WGS sequence"/>
</dbReference>
<dbReference type="Pfam" id="PF00704">
    <property type="entry name" value="Glyco_hydro_18"/>
    <property type="match status" value="1"/>
</dbReference>
<reference evidence="7 8" key="1">
    <citation type="submission" date="2024-10" db="EMBL/GenBank/DDBJ databases">
        <title>The Natural Products Discovery Center: Release of the First 8490 Sequenced Strains for Exploring Actinobacteria Biosynthetic Diversity.</title>
        <authorList>
            <person name="Kalkreuter E."/>
            <person name="Kautsar S.A."/>
            <person name="Yang D."/>
            <person name="Bader C.D."/>
            <person name="Teijaro C.N."/>
            <person name="Fluegel L."/>
            <person name="Davis C.M."/>
            <person name="Simpson J.R."/>
            <person name="Lauterbach L."/>
            <person name="Steele A.D."/>
            <person name="Gui C."/>
            <person name="Meng S."/>
            <person name="Li G."/>
            <person name="Viehrig K."/>
            <person name="Ye F."/>
            <person name="Su P."/>
            <person name="Kiefer A.F."/>
            <person name="Nichols A."/>
            <person name="Cepeda A.J."/>
            <person name="Yan W."/>
            <person name="Fan B."/>
            <person name="Jiang Y."/>
            <person name="Adhikari A."/>
            <person name="Zheng C.-J."/>
            <person name="Schuster L."/>
            <person name="Cowan T.M."/>
            <person name="Smanski M.J."/>
            <person name="Chevrette M.G."/>
            <person name="De Carvalho L.P.S."/>
            <person name="Shen B."/>
        </authorList>
    </citation>
    <scope>NUCLEOTIDE SEQUENCE [LARGE SCALE GENOMIC DNA]</scope>
    <source>
        <strain evidence="7 8">NPDC017990</strain>
    </source>
</reference>
<dbReference type="PANTHER" id="PTHR45708:SF49">
    <property type="entry name" value="ENDOCHITINASE"/>
    <property type="match status" value="1"/>
</dbReference>
<dbReference type="Pfam" id="PF02018">
    <property type="entry name" value="CBM_4_9"/>
    <property type="match status" value="1"/>
</dbReference>
<comment type="caution">
    <text evidence="7">The sequence shown here is derived from an EMBL/GenBank/DDBJ whole genome shotgun (WGS) entry which is preliminary data.</text>
</comment>
<dbReference type="Gene3D" id="2.60.120.260">
    <property type="entry name" value="Galactose-binding domain-like"/>
    <property type="match status" value="1"/>
</dbReference>
<evidence type="ECO:0000256" key="2">
    <source>
        <dbReference type="ARBA" id="ARBA00023295"/>
    </source>
</evidence>
<feature type="signal peptide" evidence="4">
    <location>
        <begin position="1"/>
        <end position="33"/>
    </location>
</feature>
<dbReference type="InterPro" id="IPR050542">
    <property type="entry name" value="Glycosyl_Hydrlase18_Chitinase"/>
</dbReference>
<dbReference type="SUPFAM" id="SSF49785">
    <property type="entry name" value="Galactose-binding domain-like"/>
    <property type="match status" value="1"/>
</dbReference>
<dbReference type="PROSITE" id="PS50853">
    <property type="entry name" value="FN3"/>
    <property type="match status" value="1"/>
</dbReference>
<dbReference type="PANTHER" id="PTHR45708">
    <property type="entry name" value="ENDOCHITINASE"/>
    <property type="match status" value="1"/>
</dbReference>
<sequence>MDRVRKGRPGVRRRIGAAIAVGAAAALAVTALAAPAQSADARVADSAAADVNVAKNAGFESDLSNWTCAAGSGAAVTSPVHGGAKALKATPSGQHNAECSQIVKVKPNSTYKLSSWVQGSYAYLGARGTGTTDVSTWTPGNSSWQQLSTSFTTGANTTSVTVYTHGWYGQSAYHVDDVSVLGPDGGGGTDPVEIPAVPAGLKAGTTTSTSVDLSWTPVSTATGYTVYRDGTKVAAVSGASTTVTGLTPETTYSFQVSATNAAGESAKSTAVSAKTAKGDGGGDGGAVPKHALTGYWQNFDNGATVQKLRDVSSQYDIIAVSFADATTTPGQITFNLDPAVGYASTADFKADIAAKKAAGKSVILSVGGEKGTISVNSDASATAFADSAYALMREYGFSGVDIDLENGLNPTYMTKALRQLSAKAGPNMVLTMAPQTIDMQSTSGGYFQTALNVKDMLTVVNMQYYNSGSMLGCDGKVYSQGSVDFLTALACIQLEGGLDPSQVGIGVPASTRGAGSGYVAPSVVNNALDCLARGTGCGSFKPSKTYPTLRGAMTWSTNWDATAGHAWSNSVGPKVHSLP</sequence>
<evidence type="ECO:0000256" key="4">
    <source>
        <dbReference type="SAM" id="SignalP"/>
    </source>
</evidence>
<keyword evidence="2" id="KW-0326">Glycosidase</keyword>
<dbReference type="SUPFAM" id="SSF51445">
    <property type="entry name" value="(Trans)glycosidases"/>
    <property type="match status" value="1"/>
</dbReference>
<gene>
    <name evidence="7" type="ORF">ACH4F9_19825</name>
</gene>
<evidence type="ECO:0000259" key="5">
    <source>
        <dbReference type="PROSITE" id="PS50853"/>
    </source>
</evidence>
<dbReference type="EMBL" id="JBIRGQ010000003">
    <property type="protein sequence ID" value="MFH8547254.1"/>
    <property type="molecule type" value="Genomic_DNA"/>
</dbReference>
<dbReference type="SMART" id="SM00060">
    <property type="entry name" value="FN3"/>
    <property type="match status" value="1"/>
</dbReference>
<keyword evidence="4" id="KW-0732">Signal</keyword>
<evidence type="ECO:0000256" key="3">
    <source>
        <dbReference type="ARBA" id="ARBA00023326"/>
    </source>
</evidence>
<dbReference type="SUPFAM" id="SSF49265">
    <property type="entry name" value="Fibronectin type III"/>
    <property type="match status" value="1"/>
</dbReference>
<dbReference type="Gene3D" id="3.20.20.80">
    <property type="entry name" value="Glycosidases"/>
    <property type="match status" value="1"/>
</dbReference>
<feature type="domain" description="Fibronectin type-III" evidence="5">
    <location>
        <begin position="197"/>
        <end position="278"/>
    </location>
</feature>
<keyword evidence="3" id="KW-0624">Polysaccharide degradation</keyword>
<accession>A0ABW7QSV0</accession>
<dbReference type="InterPro" id="IPR003305">
    <property type="entry name" value="CenC_carb-bd"/>
</dbReference>
<dbReference type="CDD" id="cd02871">
    <property type="entry name" value="GH18_chitinase_D-like"/>
    <property type="match status" value="1"/>
</dbReference>
<proteinExistence type="predicted"/>
<protein>
    <submittedName>
        <fullName evidence="7">Chitinase</fullName>
    </submittedName>
</protein>
<dbReference type="InterPro" id="IPR008979">
    <property type="entry name" value="Galactose-bd-like_sf"/>
</dbReference>
<evidence type="ECO:0000313" key="7">
    <source>
        <dbReference type="EMBL" id="MFH8547254.1"/>
    </source>
</evidence>
<keyword evidence="1" id="KW-0378">Hydrolase</keyword>
<organism evidence="7 8">
    <name type="scientific">Streptomyces longisporoflavus</name>
    <dbReference type="NCBI Taxonomy" id="28044"/>
    <lineage>
        <taxon>Bacteria</taxon>
        <taxon>Bacillati</taxon>
        <taxon>Actinomycetota</taxon>
        <taxon>Actinomycetes</taxon>
        <taxon>Kitasatosporales</taxon>
        <taxon>Streptomycetaceae</taxon>
        <taxon>Streptomyces</taxon>
    </lineage>
</organism>
<dbReference type="InterPro" id="IPR036116">
    <property type="entry name" value="FN3_sf"/>
</dbReference>
<keyword evidence="8" id="KW-1185">Reference proteome</keyword>
<dbReference type="InterPro" id="IPR013783">
    <property type="entry name" value="Ig-like_fold"/>
</dbReference>
<feature type="chain" id="PRO_5047503564" evidence="4">
    <location>
        <begin position="34"/>
        <end position="579"/>
    </location>
</feature>
<dbReference type="PROSITE" id="PS51910">
    <property type="entry name" value="GH18_2"/>
    <property type="match status" value="1"/>
</dbReference>